<dbReference type="InterPro" id="IPR050540">
    <property type="entry name" value="F-actin_Monoox_Mical"/>
</dbReference>
<dbReference type="PANTHER" id="PTHR23167:SF87">
    <property type="entry name" value="MICAL-LIKE PROTEIN 2"/>
    <property type="match status" value="1"/>
</dbReference>
<organism evidence="9 10">
    <name type="scientific">Scleropages formosus</name>
    <name type="common">Asian bonytongue</name>
    <name type="synonym">Osteoglossum formosum</name>
    <dbReference type="NCBI Taxonomy" id="113540"/>
    <lineage>
        <taxon>Eukaryota</taxon>
        <taxon>Metazoa</taxon>
        <taxon>Chordata</taxon>
        <taxon>Craniata</taxon>
        <taxon>Vertebrata</taxon>
        <taxon>Euteleostomi</taxon>
        <taxon>Actinopterygii</taxon>
        <taxon>Neopterygii</taxon>
        <taxon>Teleostei</taxon>
        <taxon>Osteoglossocephala</taxon>
        <taxon>Osteoglossomorpha</taxon>
        <taxon>Osteoglossiformes</taxon>
        <taxon>Osteoglossidae</taxon>
        <taxon>Scleropages</taxon>
    </lineage>
</organism>
<evidence type="ECO:0000313" key="10">
    <source>
        <dbReference type="Proteomes" id="UP000694397"/>
    </source>
</evidence>
<dbReference type="PROSITE" id="PS51848">
    <property type="entry name" value="BMERB"/>
    <property type="match status" value="1"/>
</dbReference>
<dbReference type="Proteomes" id="UP000694397">
    <property type="component" value="Chromosome 3"/>
</dbReference>
<keyword evidence="2 4" id="KW-0862">Zinc</keyword>
<name>A0A8C9SZ34_SCLFO</name>
<reference evidence="9" key="3">
    <citation type="submission" date="2025-09" db="UniProtKB">
        <authorList>
            <consortium name="Ensembl"/>
        </authorList>
    </citation>
    <scope>IDENTIFICATION</scope>
</reference>
<dbReference type="Pfam" id="PF12130">
    <property type="entry name" value="bMERB_dom"/>
    <property type="match status" value="1"/>
</dbReference>
<keyword evidence="5" id="KW-0175">Coiled coil</keyword>
<keyword evidence="1 4" id="KW-0479">Metal-binding</keyword>
<dbReference type="Pfam" id="PF00412">
    <property type="entry name" value="LIM"/>
    <property type="match status" value="1"/>
</dbReference>
<feature type="domain" description="BMERB" evidence="8">
    <location>
        <begin position="378"/>
        <end position="528"/>
    </location>
</feature>
<feature type="region of interest" description="Disordered" evidence="6">
    <location>
        <begin position="265"/>
        <end position="284"/>
    </location>
</feature>
<feature type="region of interest" description="Disordered" evidence="6">
    <location>
        <begin position="1"/>
        <end position="24"/>
    </location>
</feature>
<evidence type="ECO:0000256" key="2">
    <source>
        <dbReference type="ARBA" id="ARBA00022833"/>
    </source>
</evidence>
<feature type="domain" description="LIM zinc-binding" evidence="7">
    <location>
        <begin position="35"/>
        <end position="97"/>
    </location>
</feature>
<dbReference type="PROSITE" id="PS50023">
    <property type="entry name" value="LIM_DOMAIN_2"/>
    <property type="match status" value="1"/>
</dbReference>
<evidence type="ECO:0000313" key="9">
    <source>
        <dbReference type="Ensembl" id="ENSSFOP00015044456.1"/>
    </source>
</evidence>
<dbReference type="AlphaFoldDB" id="A0A8C9SZ34"/>
<evidence type="ECO:0000259" key="8">
    <source>
        <dbReference type="PROSITE" id="PS51848"/>
    </source>
</evidence>
<evidence type="ECO:0000256" key="6">
    <source>
        <dbReference type="SAM" id="MobiDB-lite"/>
    </source>
</evidence>
<dbReference type="GeneTree" id="ENSGT00940000160222"/>
<feature type="region of interest" description="Disordered" evidence="6">
    <location>
        <begin position="218"/>
        <end position="254"/>
    </location>
</feature>
<dbReference type="InterPro" id="IPR022735">
    <property type="entry name" value="bMERB_dom"/>
</dbReference>
<evidence type="ECO:0000256" key="3">
    <source>
        <dbReference type="ARBA" id="ARBA00023038"/>
    </source>
</evidence>
<evidence type="ECO:0000256" key="4">
    <source>
        <dbReference type="PROSITE-ProRule" id="PRU00125"/>
    </source>
</evidence>
<reference evidence="9 10" key="1">
    <citation type="submission" date="2019-04" db="EMBL/GenBank/DDBJ databases">
        <authorList>
            <consortium name="Wellcome Sanger Institute Data Sharing"/>
        </authorList>
    </citation>
    <scope>NUCLEOTIDE SEQUENCE [LARGE SCALE GENOMIC DNA]</scope>
</reference>
<dbReference type="PANTHER" id="PTHR23167">
    <property type="entry name" value="CALPONIN HOMOLOGY DOMAIN-CONTAINING PROTEIN DDB_G0272472-RELATED"/>
    <property type="match status" value="1"/>
</dbReference>
<dbReference type="PROSITE" id="PS00478">
    <property type="entry name" value="LIM_DOMAIN_1"/>
    <property type="match status" value="1"/>
</dbReference>
<evidence type="ECO:0000256" key="1">
    <source>
        <dbReference type="ARBA" id="ARBA00022723"/>
    </source>
</evidence>
<gene>
    <name evidence="9" type="primary">LOC108929582</name>
</gene>
<accession>A0A8C9SZ34</accession>
<protein>
    <submittedName>
        <fullName evidence="9">Mical-like 2a</fullName>
    </submittedName>
</protein>
<dbReference type="Gene3D" id="2.10.110.10">
    <property type="entry name" value="Cysteine Rich Protein"/>
    <property type="match status" value="1"/>
</dbReference>
<dbReference type="InterPro" id="IPR001781">
    <property type="entry name" value="Znf_LIM"/>
</dbReference>
<dbReference type="SMART" id="SM00132">
    <property type="entry name" value="LIM"/>
    <property type="match status" value="1"/>
</dbReference>
<feature type="region of interest" description="Disordered" evidence="6">
    <location>
        <begin position="364"/>
        <end position="384"/>
    </location>
</feature>
<keyword evidence="10" id="KW-1185">Reference proteome</keyword>
<reference evidence="9" key="2">
    <citation type="submission" date="2025-08" db="UniProtKB">
        <authorList>
            <consortium name="Ensembl"/>
        </authorList>
    </citation>
    <scope>IDENTIFICATION</scope>
</reference>
<dbReference type="Ensembl" id="ENSSFOT00015064851.1">
    <property type="protein sequence ID" value="ENSSFOP00015044456.1"/>
    <property type="gene ID" value="ENSSFOG00015026731.1"/>
</dbReference>
<feature type="compositionally biased region" description="Polar residues" evidence="6">
    <location>
        <begin position="227"/>
        <end position="242"/>
    </location>
</feature>
<proteinExistence type="predicted"/>
<keyword evidence="3 4" id="KW-0440">LIM domain</keyword>
<dbReference type="GO" id="GO:0046872">
    <property type="term" value="F:metal ion binding"/>
    <property type="evidence" value="ECO:0007669"/>
    <property type="project" value="UniProtKB-KW"/>
</dbReference>
<evidence type="ECO:0000259" key="7">
    <source>
        <dbReference type="PROSITE" id="PS50023"/>
    </source>
</evidence>
<evidence type="ECO:0000256" key="5">
    <source>
        <dbReference type="SAM" id="Coils"/>
    </source>
</evidence>
<dbReference type="SUPFAM" id="SSF57716">
    <property type="entry name" value="Glucocorticoid receptor-like (DNA-binding domain)"/>
    <property type="match status" value="2"/>
</dbReference>
<dbReference type="SMART" id="SM01203">
    <property type="entry name" value="DUF3585"/>
    <property type="match status" value="1"/>
</dbReference>
<feature type="coiled-coil region" evidence="5">
    <location>
        <begin position="388"/>
        <end position="422"/>
    </location>
</feature>
<sequence length="564" mass="62065">MAIAPPSRLSPKLHRATDQKKVLGESTNKTGTLSSTCVICQNHVHLVQRYFVDGKVYHRNCFRCNECSNTLLSGAYKPGSREGTFICNTHQGPKGGKKAAVTIVGLPTCGIAAETASGLLTTKNSASHIPQPSSVLCTPVGSRSRPVDPSSICGPWTASAAKTQAARQRFFQGAVTTPVPESSISLAMATASPSNGTLWLQGESEKGKARAFLSQRLNTNNNNKSNQAKIGTAQSRSISQAVTKPVAATPHGTTSKEMLCLKAVTKESRRPQSPHFATKGSDLVPPSDWRSNVKHLTHGSEHKSISFTKDCLLDLNPTPVSVPKPAVGSVAMPAVQLTIPTSQGKYSSKQCLQAAEATGLENGKILSPLSSPRPGLESCKSQSWGSPQEDILRELKDIEESLNELEKEGVEMEKCLRKCEEEGKEGELDVLMVDWFALIQKKQFYMRRESELVYIARTQDLEDQQPAVERDLRRLMEKPEHLKTAADVREEQKLLCKLLEIVDDRNSIIQVLDDDRLREMEEDEQLNEMMQQFGKKKMKKSTIKKLFKKKSKQIDNSKTILNAS</sequence>
<dbReference type="OrthoDB" id="10017054at2759"/>